<dbReference type="OrthoDB" id="684892at2759"/>
<dbReference type="Proteomes" id="UP000604825">
    <property type="component" value="Unassembled WGS sequence"/>
</dbReference>
<dbReference type="Pfam" id="PF00646">
    <property type="entry name" value="F-box"/>
    <property type="match status" value="1"/>
</dbReference>
<evidence type="ECO:0000313" key="3">
    <source>
        <dbReference type="Proteomes" id="UP000604825"/>
    </source>
</evidence>
<dbReference type="PANTHER" id="PTHR32133:SF392">
    <property type="entry name" value="F-BOX DOMAIN-CONTAINING PROTEIN"/>
    <property type="match status" value="1"/>
</dbReference>
<feature type="domain" description="F-box" evidence="1">
    <location>
        <begin position="8"/>
        <end position="50"/>
    </location>
</feature>
<evidence type="ECO:0000313" key="2">
    <source>
        <dbReference type="EMBL" id="CAD6273089.1"/>
    </source>
</evidence>
<dbReference type="EMBL" id="CAJGYO010000016">
    <property type="protein sequence ID" value="CAD6273089.1"/>
    <property type="molecule type" value="Genomic_DNA"/>
</dbReference>
<reference evidence="2" key="1">
    <citation type="submission" date="2020-10" db="EMBL/GenBank/DDBJ databases">
        <authorList>
            <person name="Han B."/>
            <person name="Lu T."/>
            <person name="Zhao Q."/>
            <person name="Huang X."/>
            <person name="Zhao Y."/>
        </authorList>
    </citation>
    <scope>NUCLEOTIDE SEQUENCE</scope>
</reference>
<sequence length="196" mass="22158">MPPPPPPELSDDLLGEAFLRLPPDDPACLLRASLACKRWRRILADPAFRRRHRELHRTPSVVGFLGFSGDYASRFVPNNPASGRPASRDLPGRFVLDCRHGRVLLGAPSPLLGSKLNYDLIVWDPLTNEQRCLPPALAPTHGHIRRLLQRRGALLRRCGRLRPQHMPRWPLPRGLRRDSRRTFVCSCVLLGDGQLE</sequence>
<comment type="caution">
    <text evidence="2">The sequence shown here is derived from an EMBL/GenBank/DDBJ whole genome shotgun (WGS) entry which is preliminary data.</text>
</comment>
<keyword evidence="3" id="KW-1185">Reference proteome</keyword>
<dbReference type="SUPFAM" id="SSF81383">
    <property type="entry name" value="F-box domain"/>
    <property type="match status" value="1"/>
</dbReference>
<gene>
    <name evidence="2" type="ORF">NCGR_LOCUS56357</name>
</gene>
<dbReference type="InterPro" id="IPR001810">
    <property type="entry name" value="F-box_dom"/>
</dbReference>
<accession>A0A811RSP3</accession>
<protein>
    <recommendedName>
        <fullName evidence="1">F-box domain-containing protein</fullName>
    </recommendedName>
</protein>
<organism evidence="2 3">
    <name type="scientific">Miscanthus lutarioriparius</name>
    <dbReference type="NCBI Taxonomy" id="422564"/>
    <lineage>
        <taxon>Eukaryota</taxon>
        <taxon>Viridiplantae</taxon>
        <taxon>Streptophyta</taxon>
        <taxon>Embryophyta</taxon>
        <taxon>Tracheophyta</taxon>
        <taxon>Spermatophyta</taxon>
        <taxon>Magnoliopsida</taxon>
        <taxon>Liliopsida</taxon>
        <taxon>Poales</taxon>
        <taxon>Poaceae</taxon>
        <taxon>PACMAD clade</taxon>
        <taxon>Panicoideae</taxon>
        <taxon>Andropogonodae</taxon>
        <taxon>Andropogoneae</taxon>
        <taxon>Saccharinae</taxon>
        <taxon>Miscanthus</taxon>
    </lineage>
</organism>
<dbReference type="InterPro" id="IPR036047">
    <property type="entry name" value="F-box-like_dom_sf"/>
</dbReference>
<dbReference type="PANTHER" id="PTHR32133">
    <property type="entry name" value="OS07G0120400 PROTEIN"/>
    <property type="match status" value="1"/>
</dbReference>
<dbReference type="Gene3D" id="1.20.1280.50">
    <property type="match status" value="1"/>
</dbReference>
<evidence type="ECO:0000259" key="1">
    <source>
        <dbReference type="Pfam" id="PF00646"/>
    </source>
</evidence>
<name>A0A811RSP3_9POAL</name>
<proteinExistence type="predicted"/>
<dbReference type="AlphaFoldDB" id="A0A811RSP3"/>